<keyword evidence="3" id="KW-0804">Transcription</keyword>
<dbReference type="Gene3D" id="3.40.50.11990">
    <property type="entry name" value="RNA polymerase II accessory factor, Cdc73 C-terminal domain"/>
    <property type="match status" value="1"/>
</dbReference>
<dbReference type="GeneID" id="95978169"/>
<keyword evidence="4" id="KW-0539">Nucleus</keyword>
<dbReference type="InterPro" id="IPR038103">
    <property type="entry name" value="CDC73_C_sf"/>
</dbReference>
<name>A0ABR3P2F9_9PEZI</name>
<dbReference type="EMBL" id="JBFMKM010000016">
    <property type="protein sequence ID" value="KAL1296846.1"/>
    <property type="molecule type" value="Genomic_DNA"/>
</dbReference>
<comment type="similarity">
    <text evidence="2">Belongs to the CDC73 family.</text>
</comment>
<evidence type="ECO:0000256" key="5">
    <source>
        <dbReference type="SAM" id="MobiDB-lite"/>
    </source>
</evidence>
<dbReference type="Pfam" id="PF05179">
    <property type="entry name" value="CDC73_C"/>
    <property type="match status" value="1"/>
</dbReference>
<evidence type="ECO:0000256" key="2">
    <source>
        <dbReference type="ARBA" id="ARBA00010427"/>
    </source>
</evidence>
<organism evidence="7 8">
    <name type="scientific">Neodothiora populina</name>
    <dbReference type="NCBI Taxonomy" id="2781224"/>
    <lineage>
        <taxon>Eukaryota</taxon>
        <taxon>Fungi</taxon>
        <taxon>Dikarya</taxon>
        <taxon>Ascomycota</taxon>
        <taxon>Pezizomycotina</taxon>
        <taxon>Dothideomycetes</taxon>
        <taxon>Dothideomycetidae</taxon>
        <taxon>Dothideales</taxon>
        <taxon>Dothioraceae</taxon>
        <taxon>Neodothiora</taxon>
    </lineage>
</organism>
<evidence type="ECO:0000256" key="3">
    <source>
        <dbReference type="ARBA" id="ARBA00023163"/>
    </source>
</evidence>
<dbReference type="PANTHER" id="PTHR12466:SF8">
    <property type="entry name" value="PARAFIBROMIN"/>
    <property type="match status" value="1"/>
</dbReference>
<accession>A0ABR3P2F9</accession>
<evidence type="ECO:0000313" key="7">
    <source>
        <dbReference type="EMBL" id="KAL1296846.1"/>
    </source>
</evidence>
<proteinExistence type="inferred from homology"/>
<comment type="caution">
    <text evidence="7">The sequence shown here is derived from an EMBL/GenBank/DDBJ whole genome shotgun (WGS) entry which is preliminary data.</text>
</comment>
<keyword evidence="8" id="KW-1185">Reference proteome</keyword>
<dbReference type="RefSeq" id="XP_069196528.1">
    <property type="nucleotide sequence ID" value="XM_069344116.1"/>
</dbReference>
<feature type="region of interest" description="Disordered" evidence="5">
    <location>
        <begin position="245"/>
        <end position="272"/>
    </location>
</feature>
<evidence type="ECO:0000259" key="6">
    <source>
        <dbReference type="Pfam" id="PF05179"/>
    </source>
</evidence>
<sequence>MASANQDALLLFRACIASKTPPIPTTSSDPSSTADYAELPAATHVLFNSHSSTDGPSHIALPCSTPTRFISTSTTSSSKAEETSDNSTASAGGLDLLSVFWCWQNKDKGVGEYIAATQALNSARQEATLSPVTNLVFAEKLDLVNWLAGDVGEAESEFIRPLGDTEETRRLAGEAAELAKGGEAGDVPMGGVERDGGDGDKADRMRVIYRQERILGDRNTVLRGIKQTDFSHVRKYTALFLSRSGSKSAPAPALTPALRAPPSSKGSSRKPEPIILLSPSASSLLRLSNIKSFLVDGLYTPPSSAATVTNMAQISRVLPSIDPLRPTRFILVESPENFKPDYWNRVVAVFTTGQSWQFKGYKWSHPAELFNRVLGVYVGWRNEGIPDVIRGWGRGVKAVGVEYWREGQGAGERDVGMRWRDREVVEEIWSAIEASMRAKGFGK</sequence>
<feature type="domain" description="Cell division control protein 73 C-terminal" evidence="6">
    <location>
        <begin position="270"/>
        <end position="434"/>
    </location>
</feature>
<evidence type="ECO:0000256" key="4">
    <source>
        <dbReference type="ARBA" id="ARBA00023242"/>
    </source>
</evidence>
<protein>
    <recommendedName>
        <fullName evidence="6">Cell division control protein 73 C-terminal domain-containing protein</fullName>
    </recommendedName>
</protein>
<feature type="compositionally biased region" description="Low complexity" evidence="5">
    <location>
        <begin position="249"/>
        <end position="262"/>
    </location>
</feature>
<dbReference type="Proteomes" id="UP001562354">
    <property type="component" value="Unassembled WGS sequence"/>
</dbReference>
<dbReference type="PANTHER" id="PTHR12466">
    <property type="entry name" value="CDC73 DOMAIN PROTEIN"/>
    <property type="match status" value="1"/>
</dbReference>
<reference evidence="7 8" key="1">
    <citation type="submission" date="2024-07" db="EMBL/GenBank/DDBJ databases">
        <title>Draft sequence of the Neodothiora populina.</title>
        <authorList>
            <person name="Drown D.D."/>
            <person name="Schuette U.S."/>
            <person name="Buechlein A.B."/>
            <person name="Rusch D.R."/>
            <person name="Winton L.W."/>
            <person name="Adams G.A."/>
        </authorList>
    </citation>
    <scope>NUCLEOTIDE SEQUENCE [LARGE SCALE GENOMIC DNA]</scope>
    <source>
        <strain evidence="7 8">CPC 39397</strain>
    </source>
</reference>
<comment type="subcellular location">
    <subcellularLocation>
        <location evidence="1">Nucleus</location>
    </subcellularLocation>
</comment>
<evidence type="ECO:0000313" key="8">
    <source>
        <dbReference type="Proteomes" id="UP001562354"/>
    </source>
</evidence>
<gene>
    <name evidence="7" type="ORF">AAFC00_004469</name>
</gene>
<evidence type="ECO:0000256" key="1">
    <source>
        <dbReference type="ARBA" id="ARBA00004123"/>
    </source>
</evidence>
<dbReference type="InterPro" id="IPR007852">
    <property type="entry name" value="Cdc73/Parafibromin"/>
</dbReference>
<dbReference type="InterPro" id="IPR031336">
    <property type="entry name" value="CDC73_C"/>
</dbReference>